<keyword evidence="4" id="KW-1185">Reference proteome</keyword>
<dbReference type="Proteomes" id="UP000646827">
    <property type="component" value="Unassembled WGS sequence"/>
</dbReference>
<gene>
    <name evidence="3" type="ORF">INT45_013138</name>
</gene>
<protein>
    <submittedName>
        <fullName evidence="3">Uncharacterized protein</fullName>
    </submittedName>
</protein>
<evidence type="ECO:0000313" key="3">
    <source>
        <dbReference type="EMBL" id="KAG2222774.1"/>
    </source>
</evidence>
<feature type="transmembrane region" description="Helical" evidence="2">
    <location>
        <begin position="53"/>
        <end position="73"/>
    </location>
</feature>
<proteinExistence type="predicted"/>
<evidence type="ECO:0000256" key="2">
    <source>
        <dbReference type="SAM" id="Phobius"/>
    </source>
</evidence>
<name>A0A8H7VPZ7_9FUNG</name>
<evidence type="ECO:0000256" key="1">
    <source>
        <dbReference type="SAM" id="MobiDB-lite"/>
    </source>
</evidence>
<accession>A0A8H7VPZ7</accession>
<feature type="region of interest" description="Disordered" evidence="1">
    <location>
        <begin position="21"/>
        <end position="43"/>
    </location>
</feature>
<dbReference type="AlphaFoldDB" id="A0A8H7VPZ7"/>
<sequence length="85" mass="9584">MNDYKDKVVDDDTNMTKEQFKEETVTVTESTNEEREEYDSSTLSTINTVPDGGYGWFIVLAAVLIQIIGLGVGQSWCYSESFRST</sequence>
<keyword evidence="2" id="KW-1133">Transmembrane helix</keyword>
<evidence type="ECO:0000313" key="4">
    <source>
        <dbReference type="Proteomes" id="UP000646827"/>
    </source>
</evidence>
<dbReference type="EMBL" id="JAEPRB010000075">
    <property type="protein sequence ID" value="KAG2222774.1"/>
    <property type="molecule type" value="Genomic_DNA"/>
</dbReference>
<keyword evidence="2" id="KW-0812">Transmembrane</keyword>
<dbReference type="OrthoDB" id="2289609at2759"/>
<keyword evidence="2" id="KW-0472">Membrane</keyword>
<comment type="caution">
    <text evidence="3">The sequence shown here is derived from an EMBL/GenBank/DDBJ whole genome shotgun (WGS) entry which is preliminary data.</text>
</comment>
<reference evidence="3 4" key="1">
    <citation type="submission" date="2020-12" db="EMBL/GenBank/DDBJ databases">
        <title>Metabolic potential, ecology and presence of endohyphal bacteria is reflected in genomic diversity of Mucoromycotina.</title>
        <authorList>
            <person name="Muszewska A."/>
            <person name="Okrasinska A."/>
            <person name="Steczkiewicz K."/>
            <person name="Drgas O."/>
            <person name="Orlowska M."/>
            <person name="Perlinska-Lenart U."/>
            <person name="Aleksandrzak-Piekarczyk T."/>
            <person name="Szatraj K."/>
            <person name="Zielenkiewicz U."/>
            <person name="Pilsyk S."/>
            <person name="Malc E."/>
            <person name="Mieczkowski P."/>
            <person name="Kruszewska J.S."/>
            <person name="Biernat P."/>
            <person name="Pawlowska J."/>
        </authorList>
    </citation>
    <scope>NUCLEOTIDE SEQUENCE [LARGE SCALE GENOMIC DNA]</scope>
    <source>
        <strain evidence="3 4">CBS 142.35</strain>
    </source>
</reference>
<organism evidence="3 4">
    <name type="scientific">Circinella minor</name>
    <dbReference type="NCBI Taxonomy" id="1195481"/>
    <lineage>
        <taxon>Eukaryota</taxon>
        <taxon>Fungi</taxon>
        <taxon>Fungi incertae sedis</taxon>
        <taxon>Mucoromycota</taxon>
        <taxon>Mucoromycotina</taxon>
        <taxon>Mucoromycetes</taxon>
        <taxon>Mucorales</taxon>
        <taxon>Lichtheimiaceae</taxon>
        <taxon>Circinella</taxon>
    </lineage>
</organism>